<reference evidence="11 12" key="1">
    <citation type="submission" date="2020-08" db="EMBL/GenBank/DDBJ databases">
        <authorList>
            <person name="Seo M.-J."/>
        </authorList>
    </citation>
    <scope>NUCLEOTIDE SEQUENCE [LARGE SCALE GENOMIC DNA]</scope>
    <source>
        <strain evidence="11 12">KIGAM211</strain>
    </source>
</reference>
<dbReference type="PIRSF" id="PIRSF000189">
    <property type="entry name" value="D-aa_oxidase"/>
    <property type="match status" value="1"/>
</dbReference>
<evidence type="ECO:0000256" key="4">
    <source>
        <dbReference type="ARBA" id="ARBA00022827"/>
    </source>
</evidence>
<name>A0A7X0RJ48_9ACTN</name>
<keyword evidence="3" id="KW-0285">Flavoprotein</keyword>
<feature type="binding site" evidence="9">
    <location>
        <begin position="39"/>
        <end position="40"/>
    </location>
    <ligand>
        <name>FAD</name>
        <dbReference type="ChEBI" id="CHEBI:57692"/>
    </ligand>
</feature>
<gene>
    <name evidence="11" type="ORF">H5V45_18010</name>
</gene>
<dbReference type="RefSeq" id="WP_185254202.1">
    <property type="nucleotide sequence ID" value="NZ_JACKXE010000001.1"/>
</dbReference>
<dbReference type="AlphaFoldDB" id="A0A7X0RJ48"/>
<dbReference type="EC" id="1.4.3.3" evidence="6"/>
<evidence type="ECO:0000256" key="1">
    <source>
        <dbReference type="ARBA" id="ARBA00001974"/>
    </source>
</evidence>
<feature type="binding site" evidence="9">
    <location>
        <position position="288"/>
    </location>
    <ligand>
        <name>D-dopa</name>
        <dbReference type="ChEBI" id="CHEBI:149689"/>
    </ligand>
</feature>
<feature type="binding site" evidence="9">
    <location>
        <position position="266"/>
    </location>
    <ligand>
        <name>D-dopa</name>
        <dbReference type="ChEBI" id="CHEBI:149689"/>
    </ligand>
</feature>
<feature type="domain" description="FAD dependent oxidoreductase" evidence="10">
    <location>
        <begin position="3"/>
        <end position="304"/>
    </location>
</feature>
<keyword evidence="5" id="KW-0560">Oxidoreductase</keyword>
<evidence type="ECO:0000256" key="2">
    <source>
        <dbReference type="ARBA" id="ARBA00006730"/>
    </source>
</evidence>
<evidence type="ECO:0000256" key="7">
    <source>
        <dbReference type="ARBA" id="ARBA00039751"/>
    </source>
</evidence>
<evidence type="ECO:0000256" key="3">
    <source>
        <dbReference type="ARBA" id="ARBA00022630"/>
    </source>
</evidence>
<keyword evidence="12" id="KW-1185">Reference proteome</keyword>
<evidence type="ECO:0000313" key="12">
    <source>
        <dbReference type="Proteomes" id="UP000523955"/>
    </source>
</evidence>
<keyword evidence="4 9" id="KW-0274">FAD</keyword>
<evidence type="ECO:0000313" key="11">
    <source>
        <dbReference type="EMBL" id="MBB6629227.1"/>
    </source>
</evidence>
<evidence type="ECO:0000256" key="6">
    <source>
        <dbReference type="ARBA" id="ARBA00039101"/>
    </source>
</evidence>
<comment type="caution">
    <text evidence="11">The sequence shown here is derived from an EMBL/GenBank/DDBJ whole genome shotgun (WGS) entry which is preliminary data.</text>
</comment>
<comment type="cofactor">
    <cofactor evidence="1 9">
        <name>FAD</name>
        <dbReference type="ChEBI" id="CHEBI:57692"/>
    </cofactor>
</comment>
<dbReference type="Proteomes" id="UP000523955">
    <property type="component" value="Unassembled WGS sequence"/>
</dbReference>
<dbReference type="PANTHER" id="PTHR11530:SF11">
    <property type="entry name" value="D-ASPARTATE OXIDASE"/>
    <property type="match status" value="1"/>
</dbReference>
<dbReference type="Gene3D" id="3.30.9.10">
    <property type="entry name" value="D-Amino Acid Oxidase, subunit A, domain 2"/>
    <property type="match status" value="1"/>
</dbReference>
<evidence type="ECO:0000256" key="9">
    <source>
        <dbReference type="PIRSR" id="PIRSR000189-1"/>
    </source>
</evidence>
<comment type="catalytic activity">
    <reaction evidence="8">
        <text>a D-alpha-amino acid + O2 + H2O = a 2-oxocarboxylate + H2O2 + NH4(+)</text>
        <dbReference type="Rhea" id="RHEA:21816"/>
        <dbReference type="ChEBI" id="CHEBI:15377"/>
        <dbReference type="ChEBI" id="CHEBI:15379"/>
        <dbReference type="ChEBI" id="CHEBI:16240"/>
        <dbReference type="ChEBI" id="CHEBI:28938"/>
        <dbReference type="ChEBI" id="CHEBI:35179"/>
        <dbReference type="ChEBI" id="CHEBI:59871"/>
        <dbReference type="EC" id="1.4.3.3"/>
    </reaction>
    <physiologicalReaction direction="left-to-right" evidence="8">
        <dbReference type="Rhea" id="RHEA:21817"/>
    </physiologicalReaction>
</comment>
<dbReference type="GO" id="GO:0019478">
    <property type="term" value="P:D-amino acid catabolic process"/>
    <property type="evidence" value="ECO:0007669"/>
    <property type="project" value="TreeGrafter"/>
</dbReference>
<dbReference type="SUPFAM" id="SSF51971">
    <property type="entry name" value="Nucleotide-binding domain"/>
    <property type="match status" value="1"/>
</dbReference>
<dbReference type="GO" id="GO:0003884">
    <property type="term" value="F:D-amino-acid oxidase activity"/>
    <property type="evidence" value="ECO:0007669"/>
    <property type="project" value="UniProtKB-EC"/>
</dbReference>
<dbReference type="GO" id="GO:0005737">
    <property type="term" value="C:cytoplasm"/>
    <property type="evidence" value="ECO:0007669"/>
    <property type="project" value="TreeGrafter"/>
</dbReference>
<dbReference type="PROSITE" id="PS51257">
    <property type="entry name" value="PROKAR_LIPOPROTEIN"/>
    <property type="match status" value="1"/>
</dbReference>
<evidence type="ECO:0000256" key="8">
    <source>
        <dbReference type="ARBA" id="ARBA00049547"/>
    </source>
</evidence>
<dbReference type="PANTHER" id="PTHR11530">
    <property type="entry name" value="D-AMINO ACID OXIDASE"/>
    <property type="match status" value="1"/>
</dbReference>
<proteinExistence type="inferred from homology"/>
<feature type="binding site" evidence="9">
    <location>
        <begin position="287"/>
        <end position="292"/>
    </location>
    <ligand>
        <name>FAD</name>
        <dbReference type="ChEBI" id="CHEBI:57692"/>
    </ligand>
</feature>
<dbReference type="GO" id="GO:0071949">
    <property type="term" value="F:FAD binding"/>
    <property type="evidence" value="ECO:0007669"/>
    <property type="project" value="InterPro"/>
</dbReference>
<organism evidence="11 12">
    <name type="scientific">Nocardioides luti</name>
    <dbReference type="NCBI Taxonomy" id="2761101"/>
    <lineage>
        <taxon>Bacteria</taxon>
        <taxon>Bacillati</taxon>
        <taxon>Actinomycetota</taxon>
        <taxon>Actinomycetes</taxon>
        <taxon>Propionibacteriales</taxon>
        <taxon>Nocardioidaceae</taxon>
        <taxon>Nocardioides</taxon>
    </lineage>
</organism>
<dbReference type="EMBL" id="JACKXE010000001">
    <property type="protein sequence ID" value="MBB6629227.1"/>
    <property type="molecule type" value="Genomic_DNA"/>
</dbReference>
<sequence length="306" mass="32903">MSRVIVVGAGVVGLSCAVRLLEAGHRVDVVARDLPRETTSAVAAAIWYPYRALPQDRVTAWSGTTYAVLDALAAPLAYGGSPESGVRMLPGTEVFDRRQPDPWWRAAVPALERVDAPPAGFVDGWSFTTPVVEMPVYLPWLAGRVEELGGTITRLNLRALPEGGDLVVNCSGLGARLLGADRTVVPVRGQVVYVEQVGLERWWLDGSGPTYVVPRSHDIVVGGTDEEGEWSRTPSPESAAEILQRASRLVPALRDAKVLRHKVGLRPVRPAVRLEREGRVIHCYGHGGAGVTLSWGCADEVAALAE</sequence>
<dbReference type="InterPro" id="IPR023209">
    <property type="entry name" value="DAO"/>
</dbReference>
<accession>A0A7X0RJ48</accession>
<dbReference type="Pfam" id="PF01266">
    <property type="entry name" value="DAO"/>
    <property type="match status" value="1"/>
</dbReference>
<dbReference type="SUPFAM" id="SSF54373">
    <property type="entry name" value="FAD-linked reductases, C-terminal domain"/>
    <property type="match status" value="1"/>
</dbReference>
<evidence type="ECO:0000256" key="5">
    <source>
        <dbReference type="ARBA" id="ARBA00023002"/>
    </source>
</evidence>
<feature type="binding site" evidence="9">
    <location>
        <position position="211"/>
    </location>
    <ligand>
        <name>D-dopa</name>
        <dbReference type="ChEBI" id="CHEBI:149689"/>
    </ligand>
</feature>
<dbReference type="InterPro" id="IPR006076">
    <property type="entry name" value="FAD-dep_OxRdtase"/>
</dbReference>
<comment type="similarity">
    <text evidence="2">Belongs to the DAMOX/DASOX family.</text>
</comment>
<evidence type="ECO:0000259" key="10">
    <source>
        <dbReference type="Pfam" id="PF01266"/>
    </source>
</evidence>
<dbReference type="Gene3D" id="3.40.50.720">
    <property type="entry name" value="NAD(P)-binding Rossmann-like Domain"/>
    <property type="match status" value="1"/>
</dbReference>
<protein>
    <recommendedName>
        <fullName evidence="7">D-amino-acid oxidase</fullName>
        <ecNumber evidence="6">1.4.3.3</ecNumber>
    </recommendedName>
</protein>